<dbReference type="InterPro" id="IPR000719">
    <property type="entry name" value="Prot_kinase_dom"/>
</dbReference>
<dbReference type="InterPro" id="IPR015943">
    <property type="entry name" value="WD40/YVTN_repeat-like_dom_sf"/>
</dbReference>
<dbReference type="SUPFAM" id="SSF50998">
    <property type="entry name" value="Quinoprotein alcohol dehydrogenase-like"/>
    <property type="match status" value="2"/>
</dbReference>
<dbReference type="InterPro" id="IPR017441">
    <property type="entry name" value="Protein_kinase_ATP_BS"/>
</dbReference>
<keyword evidence="7" id="KW-0723">Serine/threonine-protein kinase</keyword>
<sequence length="727" mass="76856">MKPLLHDDPVQFGVHVLLARLGAGGMGVVYLARSPGGRLVAVKAVHAELAADPAFRERFGREVQALRAVGGAFTAPLVDADPAAPRPWLATAYLPGVALGDVVMGPGPLPGPAVDVLGAGLAEALLSIHRAGIAHRDIKPSNVLLTRDGPRLIDLGMAQLPGTATVPGAMPGTPGYLPPEQAAGSEGGPAGDVFSLAAVLVFARTGAGPFEAATIPAVLYRVLHQDPDLSGVDDPALREFLAACLRRNPAERPTAAQVLDFFTARTASAAAHGVAGLPPPVIAWIEDVTRQVPPPGAPAWRSAPPPQAGRRKVLKHALIWSGAAALTAAAGTAGVLVTRGSTTENSIEVWRRTLPKGAHELFPVGSLMLAVGADLGVYALDAGTGERRWHRPDLRMLSSSRVLPAGDVIVVQDLARTYALDSATGAERWQIQSRSSLARLAGDQNVVCLPGVRGSLGSGEFVVGYDTRTGEQRWQRGGSAFHGGVTIVNGVAYLAVKEDRLTGVEAVETATGRSRWRTRIGEPDAYFHVLTPAVAGGMVYVATSDERRGGPGDRLHAFSAADGRPRWTTRLGQSSTWGVTERCLVAGDAVYAVTKEGVIHSFDAATGRRRWRLPTGTTVQRPLPEMLTPVRDLMVVAARRTLLGVGVSDGRVRWRRELGNEPLSPVVAGGLLHVDALQIQSIDPADGRVLRTLSYQDYPSPRSDLHAHRDLLIFSAYPSEVFAVRPR</sequence>
<dbReference type="PROSITE" id="PS00108">
    <property type="entry name" value="PROTEIN_KINASE_ST"/>
    <property type="match status" value="1"/>
</dbReference>
<dbReference type="EMBL" id="FNVO01000013">
    <property type="protein sequence ID" value="SEG80782.1"/>
    <property type="molecule type" value="Genomic_DNA"/>
</dbReference>
<dbReference type="InterPro" id="IPR011047">
    <property type="entry name" value="Quinoprotein_ADH-like_sf"/>
</dbReference>
<dbReference type="RefSeq" id="WP_200827480.1">
    <property type="nucleotide sequence ID" value="NZ_FNVO01000013.1"/>
</dbReference>
<dbReference type="Gene3D" id="1.10.510.10">
    <property type="entry name" value="Transferase(Phosphotransferase) domain 1"/>
    <property type="match status" value="1"/>
</dbReference>
<feature type="binding site" evidence="5">
    <location>
        <position position="43"/>
    </location>
    <ligand>
        <name>ATP</name>
        <dbReference type="ChEBI" id="CHEBI:30616"/>
    </ligand>
</feature>
<dbReference type="InterPro" id="IPR008271">
    <property type="entry name" value="Ser/Thr_kinase_AS"/>
</dbReference>
<keyword evidence="3 7" id="KW-0418">Kinase</keyword>
<dbReference type="SMART" id="SM00564">
    <property type="entry name" value="PQQ"/>
    <property type="match status" value="5"/>
</dbReference>
<dbReference type="AlphaFoldDB" id="A0A1H6D677"/>
<keyword evidence="4 5" id="KW-0067">ATP-binding</keyword>
<proteinExistence type="predicted"/>
<organism evidence="7 8">
    <name type="scientific">Thermomonospora echinospora</name>
    <dbReference type="NCBI Taxonomy" id="1992"/>
    <lineage>
        <taxon>Bacteria</taxon>
        <taxon>Bacillati</taxon>
        <taxon>Actinomycetota</taxon>
        <taxon>Actinomycetes</taxon>
        <taxon>Streptosporangiales</taxon>
        <taxon>Thermomonosporaceae</taxon>
        <taxon>Thermomonospora</taxon>
    </lineage>
</organism>
<dbReference type="PROSITE" id="PS50011">
    <property type="entry name" value="PROTEIN_KINASE_DOM"/>
    <property type="match status" value="1"/>
</dbReference>
<keyword evidence="2 5" id="KW-0547">Nucleotide-binding</keyword>
<evidence type="ECO:0000256" key="1">
    <source>
        <dbReference type="ARBA" id="ARBA00022679"/>
    </source>
</evidence>
<dbReference type="PANTHER" id="PTHR43289:SF34">
    <property type="entry name" value="SERINE_THREONINE-PROTEIN KINASE YBDM-RELATED"/>
    <property type="match status" value="1"/>
</dbReference>
<evidence type="ECO:0000259" key="6">
    <source>
        <dbReference type="PROSITE" id="PS50011"/>
    </source>
</evidence>
<dbReference type="Gene3D" id="3.30.200.20">
    <property type="entry name" value="Phosphorylase Kinase, domain 1"/>
    <property type="match status" value="1"/>
</dbReference>
<protein>
    <submittedName>
        <fullName evidence="7">Serine/threonine protein kinase</fullName>
    </submittedName>
</protein>
<dbReference type="InterPro" id="IPR018391">
    <property type="entry name" value="PQQ_b-propeller_rpt"/>
</dbReference>
<dbReference type="SUPFAM" id="SSF56112">
    <property type="entry name" value="Protein kinase-like (PK-like)"/>
    <property type="match status" value="1"/>
</dbReference>
<dbReference type="GO" id="GO:0005524">
    <property type="term" value="F:ATP binding"/>
    <property type="evidence" value="ECO:0007669"/>
    <property type="project" value="UniProtKB-UniRule"/>
</dbReference>
<evidence type="ECO:0000256" key="2">
    <source>
        <dbReference type="ARBA" id="ARBA00022741"/>
    </source>
</evidence>
<evidence type="ECO:0000256" key="3">
    <source>
        <dbReference type="ARBA" id="ARBA00022777"/>
    </source>
</evidence>
<dbReference type="InterPro" id="IPR011009">
    <property type="entry name" value="Kinase-like_dom_sf"/>
</dbReference>
<dbReference type="GO" id="GO:0004674">
    <property type="term" value="F:protein serine/threonine kinase activity"/>
    <property type="evidence" value="ECO:0007669"/>
    <property type="project" value="UniProtKB-KW"/>
</dbReference>
<name>A0A1H6D677_9ACTN</name>
<reference evidence="8" key="1">
    <citation type="submission" date="2016-10" db="EMBL/GenBank/DDBJ databases">
        <authorList>
            <person name="Varghese N."/>
            <person name="Submissions S."/>
        </authorList>
    </citation>
    <scope>NUCLEOTIDE SEQUENCE [LARGE SCALE GENOMIC DNA]</scope>
    <source>
        <strain evidence="8">DSM 43163</strain>
    </source>
</reference>
<accession>A0A1H6D677</accession>
<gene>
    <name evidence="7" type="ORF">SAMN04489712_113151</name>
</gene>
<keyword evidence="1" id="KW-0808">Transferase</keyword>
<dbReference type="PANTHER" id="PTHR43289">
    <property type="entry name" value="MITOGEN-ACTIVATED PROTEIN KINASE KINASE KINASE 20-RELATED"/>
    <property type="match status" value="1"/>
</dbReference>
<dbReference type="Pfam" id="PF13360">
    <property type="entry name" value="PQQ_2"/>
    <property type="match status" value="2"/>
</dbReference>
<dbReference type="PROSITE" id="PS00107">
    <property type="entry name" value="PROTEIN_KINASE_ATP"/>
    <property type="match status" value="1"/>
</dbReference>
<feature type="domain" description="Protein kinase" evidence="6">
    <location>
        <begin position="15"/>
        <end position="262"/>
    </location>
</feature>
<dbReference type="Pfam" id="PF00069">
    <property type="entry name" value="Pkinase"/>
    <property type="match status" value="1"/>
</dbReference>
<dbReference type="CDD" id="cd14014">
    <property type="entry name" value="STKc_PknB_like"/>
    <property type="match status" value="1"/>
</dbReference>
<dbReference type="SMART" id="SM00220">
    <property type="entry name" value="S_TKc"/>
    <property type="match status" value="1"/>
</dbReference>
<dbReference type="Proteomes" id="UP000236723">
    <property type="component" value="Unassembled WGS sequence"/>
</dbReference>
<dbReference type="Gene3D" id="2.130.10.10">
    <property type="entry name" value="YVTN repeat-like/Quinoprotein amine dehydrogenase"/>
    <property type="match status" value="2"/>
</dbReference>
<evidence type="ECO:0000313" key="8">
    <source>
        <dbReference type="Proteomes" id="UP000236723"/>
    </source>
</evidence>
<evidence type="ECO:0000313" key="7">
    <source>
        <dbReference type="EMBL" id="SEG80782.1"/>
    </source>
</evidence>
<evidence type="ECO:0000256" key="5">
    <source>
        <dbReference type="PROSITE-ProRule" id="PRU10141"/>
    </source>
</evidence>
<dbReference type="InterPro" id="IPR002372">
    <property type="entry name" value="PQQ_rpt_dom"/>
</dbReference>
<evidence type="ECO:0000256" key="4">
    <source>
        <dbReference type="ARBA" id="ARBA00022840"/>
    </source>
</evidence>
<keyword evidence="8" id="KW-1185">Reference proteome</keyword>